<keyword evidence="6" id="KW-0812">Transmembrane</keyword>
<organism evidence="8 9">
    <name type="scientific">Rhizobium paranaense</name>
    <dbReference type="NCBI Taxonomy" id="1650438"/>
    <lineage>
        <taxon>Bacteria</taxon>
        <taxon>Pseudomonadati</taxon>
        <taxon>Pseudomonadota</taxon>
        <taxon>Alphaproteobacteria</taxon>
        <taxon>Hyphomicrobiales</taxon>
        <taxon>Rhizobiaceae</taxon>
        <taxon>Rhizobium/Agrobacterium group</taxon>
        <taxon>Rhizobium</taxon>
    </lineage>
</organism>
<dbReference type="GO" id="GO:0005886">
    <property type="term" value="C:plasma membrane"/>
    <property type="evidence" value="ECO:0007669"/>
    <property type="project" value="TreeGrafter"/>
</dbReference>
<keyword evidence="9" id="KW-1185">Reference proteome</keyword>
<reference evidence="8 9" key="1">
    <citation type="submission" date="2020-08" db="EMBL/GenBank/DDBJ databases">
        <title>Genomic Encyclopedia of Type Strains, Phase IV (KMG-V): Genome sequencing to study the core and pangenomes of soil and plant-associated prokaryotes.</title>
        <authorList>
            <person name="Whitman W."/>
        </authorList>
    </citation>
    <scope>NUCLEOTIDE SEQUENCE [LARGE SCALE GENOMIC DNA]</scope>
    <source>
        <strain evidence="8 9">SEMIA 4064</strain>
    </source>
</reference>
<name>A0A7W9CZB5_9HYPH</name>
<keyword evidence="4" id="KW-0802">TPR repeat</keyword>
<dbReference type="SUPFAM" id="SSF48452">
    <property type="entry name" value="TPR-like"/>
    <property type="match status" value="1"/>
</dbReference>
<dbReference type="InterPro" id="IPR051263">
    <property type="entry name" value="C-type_cytochrome_biogenesis"/>
</dbReference>
<evidence type="ECO:0000256" key="6">
    <source>
        <dbReference type="SAM" id="Phobius"/>
    </source>
</evidence>
<feature type="region of interest" description="Disordered" evidence="5">
    <location>
        <begin position="271"/>
        <end position="291"/>
    </location>
</feature>
<dbReference type="Proteomes" id="UP000549882">
    <property type="component" value="Unassembled WGS sequence"/>
</dbReference>
<feature type="domain" description="Cytochrome c-type biogenesis protein H TPR" evidence="7">
    <location>
        <begin position="142"/>
        <end position="257"/>
    </location>
</feature>
<feature type="compositionally biased region" description="Low complexity" evidence="5">
    <location>
        <begin position="271"/>
        <end position="285"/>
    </location>
</feature>
<comment type="caution">
    <text evidence="8">The sequence shown here is derived from an EMBL/GenBank/DDBJ whole genome shotgun (WGS) entry which is preliminary data.</text>
</comment>
<keyword evidence="6" id="KW-1133">Transmembrane helix</keyword>
<evidence type="ECO:0000256" key="2">
    <source>
        <dbReference type="ARBA" id="ARBA00022737"/>
    </source>
</evidence>
<protein>
    <submittedName>
        <fullName evidence="8">Cytochrome c-type biogenesis protein CcmH</fullName>
    </submittedName>
</protein>
<evidence type="ECO:0000256" key="4">
    <source>
        <dbReference type="ARBA" id="ARBA00022803"/>
    </source>
</evidence>
<dbReference type="AlphaFoldDB" id="A0A7W9CZB5"/>
<sequence>MLFWILVAVLTAVVGAVLLYPLLRGAKVVADGRAGEAAVYRDQLRELDRDLAGGLISPEEAGYARAEIGRRLLAVSSDVPGAAKTPARGHYFSQAFIIILLPIICLCLYLVKGDPGLPSQPLQARLDHPGNDLAISIVKVERHLAQNPDDGKGWEVLAPIYLKTNRIGDAELAYRNVIRLLGPNAERLGNLGEILIMKADGIVTAEARSSLQQSLALDANNPRALFYLALALEQDGKAADAKAAFEALAQQSPPEAPWMMAVNDHIAKNGGAADGTAAGSADAKTPGNPTADQVAAANAMNAGDRQQMIRGMVDSLDAKLKEDPKNFEGWMRLIRSYAVLNDKERALDALKRGLATFPADGDEGKQLLALAKTLGLPTEVTQQ</sequence>
<dbReference type="PANTHER" id="PTHR47870:SF4">
    <property type="entry name" value="CYTOCHROME C-TYPE BIOGENESIS PROTEIN CYCH"/>
    <property type="match status" value="1"/>
</dbReference>
<dbReference type="InterPro" id="IPR056413">
    <property type="entry name" value="TPR_CcmH_CycH"/>
</dbReference>
<dbReference type="NCBIfam" id="TIGR03142">
    <property type="entry name" value="cytochro_ccmI"/>
    <property type="match status" value="1"/>
</dbReference>
<keyword evidence="3" id="KW-0201">Cytochrome c-type biogenesis</keyword>
<evidence type="ECO:0000256" key="3">
    <source>
        <dbReference type="ARBA" id="ARBA00022748"/>
    </source>
</evidence>
<evidence type="ECO:0000256" key="5">
    <source>
        <dbReference type="SAM" id="MobiDB-lite"/>
    </source>
</evidence>
<dbReference type="InterPro" id="IPR017560">
    <property type="entry name" value="Cyt_c_biogenesis_CcmI"/>
</dbReference>
<proteinExistence type="predicted"/>
<dbReference type="Gene3D" id="1.25.40.10">
    <property type="entry name" value="Tetratricopeptide repeat domain"/>
    <property type="match status" value="2"/>
</dbReference>
<evidence type="ECO:0000313" key="9">
    <source>
        <dbReference type="Proteomes" id="UP000549882"/>
    </source>
</evidence>
<feature type="transmembrane region" description="Helical" evidence="6">
    <location>
        <begin position="91"/>
        <end position="111"/>
    </location>
</feature>
<dbReference type="SMART" id="SM00028">
    <property type="entry name" value="TPR"/>
    <property type="match status" value="4"/>
</dbReference>
<evidence type="ECO:0000313" key="8">
    <source>
        <dbReference type="EMBL" id="MBB5571908.1"/>
    </source>
</evidence>
<comment type="subcellular location">
    <subcellularLocation>
        <location evidence="1">Cell envelope</location>
    </subcellularLocation>
</comment>
<dbReference type="Pfam" id="PF23914">
    <property type="entry name" value="TPR_CcmH_CycH"/>
    <property type="match status" value="1"/>
</dbReference>
<dbReference type="PANTHER" id="PTHR47870">
    <property type="entry name" value="CYTOCHROME C-TYPE BIOGENESIS PROTEIN CCMH"/>
    <property type="match status" value="1"/>
</dbReference>
<evidence type="ECO:0000256" key="1">
    <source>
        <dbReference type="ARBA" id="ARBA00004196"/>
    </source>
</evidence>
<dbReference type="InterPro" id="IPR011990">
    <property type="entry name" value="TPR-like_helical_dom_sf"/>
</dbReference>
<dbReference type="RefSeq" id="WP_183937643.1">
    <property type="nucleotide sequence ID" value="NZ_JACHBI010000001.1"/>
</dbReference>
<accession>A0A7W9CZB5</accession>
<dbReference type="GO" id="GO:0017004">
    <property type="term" value="P:cytochrome complex assembly"/>
    <property type="evidence" value="ECO:0007669"/>
    <property type="project" value="UniProtKB-KW"/>
</dbReference>
<dbReference type="EMBL" id="JACHBI010000001">
    <property type="protein sequence ID" value="MBB5571908.1"/>
    <property type="molecule type" value="Genomic_DNA"/>
</dbReference>
<keyword evidence="6" id="KW-0472">Membrane</keyword>
<keyword evidence="2" id="KW-0677">Repeat</keyword>
<evidence type="ECO:0000259" key="7">
    <source>
        <dbReference type="Pfam" id="PF23914"/>
    </source>
</evidence>
<dbReference type="GO" id="GO:0030313">
    <property type="term" value="C:cell envelope"/>
    <property type="evidence" value="ECO:0007669"/>
    <property type="project" value="UniProtKB-SubCell"/>
</dbReference>
<dbReference type="InterPro" id="IPR019734">
    <property type="entry name" value="TPR_rpt"/>
</dbReference>
<gene>
    <name evidence="8" type="ORF">GGD50_000484</name>
</gene>